<keyword evidence="3 6" id="KW-0812">Transmembrane</keyword>
<evidence type="ECO:0000256" key="2">
    <source>
        <dbReference type="ARBA" id="ARBA00022475"/>
    </source>
</evidence>
<evidence type="ECO:0000256" key="1">
    <source>
        <dbReference type="ARBA" id="ARBA00004651"/>
    </source>
</evidence>
<dbReference type="PIRSF" id="PIRSF006324">
    <property type="entry name" value="LeuE"/>
    <property type="match status" value="1"/>
</dbReference>
<evidence type="ECO:0000313" key="7">
    <source>
        <dbReference type="EMBL" id="CTQ46851.1"/>
    </source>
</evidence>
<dbReference type="PANTHER" id="PTHR30086:SF20">
    <property type="entry name" value="ARGININE EXPORTER PROTEIN ARGO-RELATED"/>
    <property type="match status" value="1"/>
</dbReference>
<feature type="transmembrane region" description="Helical" evidence="6">
    <location>
        <begin position="187"/>
        <end position="205"/>
    </location>
</feature>
<dbReference type="RefSeq" id="WP_055661107.1">
    <property type="nucleotide sequence ID" value="NZ_CXST01000004.1"/>
</dbReference>
<evidence type="ECO:0000256" key="5">
    <source>
        <dbReference type="ARBA" id="ARBA00023136"/>
    </source>
</evidence>
<evidence type="ECO:0000256" key="3">
    <source>
        <dbReference type="ARBA" id="ARBA00022692"/>
    </source>
</evidence>
<dbReference type="AlphaFoldDB" id="A0A0M6YCV7"/>
<feature type="transmembrane region" description="Helical" evidence="6">
    <location>
        <begin position="146"/>
        <end position="167"/>
    </location>
</feature>
<keyword evidence="2" id="KW-1003">Cell membrane</keyword>
<dbReference type="GO" id="GO:0015171">
    <property type="term" value="F:amino acid transmembrane transporter activity"/>
    <property type="evidence" value="ECO:0007669"/>
    <property type="project" value="TreeGrafter"/>
</dbReference>
<keyword evidence="8" id="KW-1185">Reference proteome</keyword>
<feature type="transmembrane region" description="Helical" evidence="6">
    <location>
        <begin position="40"/>
        <end position="64"/>
    </location>
</feature>
<keyword evidence="4 6" id="KW-1133">Transmembrane helix</keyword>
<reference evidence="8" key="1">
    <citation type="submission" date="2015-07" db="EMBL/GenBank/DDBJ databases">
        <authorList>
            <person name="Rodrigo-Torres Lidia"/>
            <person name="Arahal R.David."/>
        </authorList>
    </citation>
    <scope>NUCLEOTIDE SEQUENCE [LARGE SCALE GENOMIC DNA]</scope>
    <source>
        <strain evidence="8">CECT 4801</strain>
    </source>
</reference>
<dbReference type="EMBL" id="CXST01000004">
    <property type="protein sequence ID" value="CTQ46851.1"/>
    <property type="molecule type" value="Genomic_DNA"/>
</dbReference>
<evidence type="ECO:0000256" key="4">
    <source>
        <dbReference type="ARBA" id="ARBA00022989"/>
    </source>
</evidence>
<keyword evidence="5 6" id="KW-0472">Membrane</keyword>
<sequence length="206" mass="21906">MSLETWLAYTLACVVLTIIPGPSVMLVVGQTLMRGKTAAVMCILGDVVGSIVLTGLSFAGVGAILAASTVLFQIVKWTGVVYLAWLGYSQIREARRDSVSLEPGVRTGSAWGSFWAGTLTAIFNPKAIVFYMAFLAQFIDPAADMTVQLVVLTLTSSVVVMVLLAGYALIAARARKLFQTRLARRRMGYAGGGFMIGGSALMAVTR</sequence>
<organism evidence="7 8">
    <name type="scientific">Roseibium aggregatum</name>
    <dbReference type="NCBI Taxonomy" id="187304"/>
    <lineage>
        <taxon>Bacteria</taxon>
        <taxon>Pseudomonadati</taxon>
        <taxon>Pseudomonadota</taxon>
        <taxon>Alphaproteobacteria</taxon>
        <taxon>Hyphomicrobiales</taxon>
        <taxon>Stappiaceae</taxon>
        <taxon>Roseibium</taxon>
    </lineage>
</organism>
<accession>A0A0M6YCV7</accession>
<dbReference type="GO" id="GO:0005886">
    <property type="term" value="C:plasma membrane"/>
    <property type="evidence" value="ECO:0007669"/>
    <property type="project" value="UniProtKB-SubCell"/>
</dbReference>
<dbReference type="Pfam" id="PF01810">
    <property type="entry name" value="LysE"/>
    <property type="match status" value="1"/>
</dbReference>
<dbReference type="InterPro" id="IPR001123">
    <property type="entry name" value="LeuE-type"/>
</dbReference>
<evidence type="ECO:0000313" key="8">
    <source>
        <dbReference type="Proteomes" id="UP000048926"/>
    </source>
</evidence>
<feature type="transmembrane region" description="Helical" evidence="6">
    <location>
        <begin position="109"/>
        <end position="134"/>
    </location>
</feature>
<feature type="transmembrane region" description="Helical" evidence="6">
    <location>
        <begin position="6"/>
        <end position="28"/>
    </location>
</feature>
<gene>
    <name evidence="7" type="primary">rhtB_7</name>
    <name evidence="7" type="ORF">LAL4801_05311</name>
</gene>
<evidence type="ECO:0000256" key="6">
    <source>
        <dbReference type="SAM" id="Phobius"/>
    </source>
</evidence>
<protein>
    <submittedName>
        <fullName evidence="7">Homoserine/homoserine lactone efflux protein</fullName>
    </submittedName>
</protein>
<proteinExistence type="predicted"/>
<feature type="transmembrane region" description="Helical" evidence="6">
    <location>
        <begin position="70"/>
        <end position="88"/>
    </location>
</feature>
<name>A0A0M6YCV7_9HYPH</name>
<comment type="subcellular location">
    <subcellularLocation>
        <location evidence="1">Cell membrane</location>
        <topology evidence="1">Multi-pass membrane protein</topology>
    </subcellularLocation>
</comment>
<dbReference type="Proteomes" id="UP000048926">
    <property type="component" value="Unassembled WGS sequence"/>
</dbReference>
<dbReference type="PANTHER" id="PTHR30086">
    <property type="entry name" value="ARGININE EXPORTER PROTEIN ARGO"/>
    <property type="match status" value="1"/>
</dbReference>